<feature type="compositionally biased region" description="Basic residues" evidence="1">
    <location>
        <begin position="507"/>
        <end position="517"/>
    </location>
</feature>
<protein>
    <recommendedName>
        <fullName evidence="2">PDZ domain-containing protein</fullName>
    </recommendedName>
</protein>
<dbReference type="InterPro" id="IPR001478">
    <property type="entry name" value="PDZ"/>
</dbReference>
<gene>
    <name evidence="3" type="ORF">TrLO_g2</name>
</gene>
<feature type="compositionally biased region" description="Basic and acidic residues" evidence="1">
    <location>
        <begin position="735"/>
        <end position="749"/>
    </location>
</feature>
<keyword evidence="4" id="KW-1185">Reference proteome</keyword>
<feature type="compositionally biased region" description="Polar residues" evidence="1">
    <location>
        <begin position="365"/>
        <end position="388"/>
    </location>
</feature>
<feature type="compositionally biased region" description="Low complexity" evidence="1">
    <location>
        <begin position="697"/>
        <end position="706"/>
    </location>
</feature>
<feature type="region of interest" description="Disordered" evidence="1">
    <location>
        <begin position="76"/>
        <end position="105"/>
    </location>
</feature>
<dbReference type="SUPFAM" id="SSF50156">
    <property type="entry name" value="PDZ domain-like"/>
    <property type="match status" value="1"/>
</dbReference>
<evidence type="ECO:0000313" key="3">
    <source>
        <dbReference type="EMBL" id="GMH71724.1"/>
    </source>
</evidence>
<feature type="compositionally biased region" description="Basic and acidic residues" evidence="1">
    <location>
        <begin position="708"/>
        <end position="721"/>
    </location>
</feature>
<feature type="region of interest" description="Disordered" evidence="1">
    <location>
        <begin position="140"/>
        <end position="165"/>
    </location>
</feature>
<feature type="domain" description="PDZ" evidence="2">
    <location>
        <begin position="1"/>
        <end position="63"/>
    </location>
</feature>
<feature type="compositionally biased region" description="Acidic residues" evidence="1">
    <location>
        <begin position="623"/>
        <end position="632"/>
    </location>
</feature>
<dbReference type="InterPro" id="IPR036034">
    <property type="entry name" value="PDZ_sf"/>
</dbReference>
<reference evidence="4" key="1">
    <citation type="journal article" date="2023" name="Commun. Biol.">
        <title>Genome analysis of Parmales, the sister group of diatoms, reveals the evolutionary specialization of diatoms from phago-mixotrophs to photoautotrophs.</title>
        <authorList>
            <person name="Ban H."/>
            <person name="Sato S."/>
            <person name="Yoshikawa S."/>
            <person name="Yamada K."/>
            <person name="Nakamura Y."/>
            <person name="Ichinomiya M."/>
            <person name="Sato N."/>
            <person name="Blanc-Mathieu R."/>
            <person name="Endo H."/>
            <person name="Kuwata A."/>
            <person name="Ogata H."/>
        </authorList>
    </citation>
    <scope>NUCLEOTIDE SEQUENCE [LARGE SCALE GENOMIC DNA]</scope>
    <source>
        <strain evidence="4">NIES 3700</strain>
    </source>
</reference>
<feature type="region of interest" description="Disordered" evidence="1">
    <location>
        <begin position="348"/>
        <end position="432"/>
    </location>
</feature>
<evidence type="ECO:0000313" key="4">
    <source>
        <dbReference type="Proteomes" id="UP001165122"/>
    </source>
</evidence>
<organism evidence="3 4">
    <name type="scientific">Triparma laevis f. longispina</name>
    <dbReference type="NCBI Taxonomy" id="1714387"/>
    <lineage>
        <taxon>Eukaryota</taxon>
        <taxon>Sar</taxon>
        <taxon>Stramenopiles</taxon>
        <taxon>Ochrophyta</taxon>
        <taxon>Bolidophyceae</taxon>
        <taxon>Parmales</taxon>
        <taxon>Triparmaceae</taxon>
        <taxon>Triparma</taxon>
    </lineage>
</organism>
<feature type="compositionally biased region" description="Low complexity" evidence="1">
    <location>
        <begin position="146"/>
        <end position="165"/>
    </location>
</feature>
<name>A0A9W7ANU9_9STRA</name>
<dbReference type="AlphaFoldDB" id="A0A9W7ANU9"/>
<dbReference type="CDD" id="cd00136">
    <property type="entry name" value="PDZ_canonical"/>
    <property type="match status" value="1"/>
</dbReference>
<feature type="compositionally biased region" description="Basic and acidic residues" evidence="1">
    <location>
        <begin position="674"/>
        <end position="695"/>
    </location>
</feature>
<dbReference type="OrthoDB" id="42382at2759"/>
<feature type="compositionally biased region" description="Polar residues" evidence="1">
    <location>
        <begin position="398"/>
        <end position="432"/>
    </location>
</feature>
<feature type="region of interest" description="Disordered" evidence="1">
    <location>
        <begin position="600"/>
        <end position="792"/>
    </location>
</feature>
<evidence type="ECO:0000256" key="1">
    <source>
        <dbReference type="SAM" id="MobiDB-lite"/>
    </source>
</evidence>
<evidence type="ECO:0000259" key="2">
    <source>
        <dbReference type="PROSITE" id="PS50106"/>
    </source>
</evidence>
<accession>A0A9W7ANU9</accession>
<dbReference type="Gene3D" id="2.30.42.10">
    <property type="match status" value="1"/>
</dbReference>
<feature type="compositionally biased region" description="Pro residues" evidence="1">
    <location>
        <begin position="266"/>
        <end position="287"/>
    </location>
</feature>
<proteinExistence type="predicted"/>
<dbReference type="EMBL" id="BRXW01000643">
    <property type="protein sequence ID" value="GMH71724.1"/>
    <property type="molecule type" value="Genomic_DNA"/>
</dbReference>
<feature type="region of interest" description="Disordered" evidence="1">
    <location>
        <begin position="479"/>
        <end position="536"/>
    </location>
</feature>
<feature type="compositionally biased region" description="Basic and acidic residues" evidence="1">
    <location>
        <begin position="758"/>
        <end position="768"/>
    </location>
</feature>
<dbReference type="PROSITE" id="PS50106">
    <property type="entry name" value="PDZ"/>
    <property type="match status" value="1"/>
</dbReference>
<comment type="caution">
    <text evidence="3">The sequence shown here is derived from an EMBL/GenBank/DDBJ whole genome shotgun (WGS) entry which is preliminary data.</text>
</comment>
<feature type="compositionally biased region" description="Polar residues" evidence="1">
    <location>
        <begin position="657"/>
        <end position="667"/>
    </location>
</feature>
<sequence length="792" mass="87356">MGIVFSERPSSLGLKISSLPPTGHAYRTSLLQPHDILHKVNGVVMDKMKFEDAMKVLADEGGERVGMVFWRRRRGGSVGGESKGSTVVSARKRRSKSKKSPEDETLTSQMFRTLDVLCGGESTTAKQGVCGGMWDVKESSEEDSYSSDSQNSYTTGGSSKSDSDTYITNFEDETIQSEVSNRDDMAVTPLARMKANGKLEIMRKVAGDAMMLNSPVPPQPKITLQDAKVPASVDNSGSFGSPGVKGAHGRNIEESERKIVLVDQSPQPPSPPAPPTPPVFSPPPPAAAPQLPETQPFKEEEHPLKVQIATLLEEHEPARLPVLDKLMRKFKGKEDELLTRLNDRYKRKSTMLPTAPEAPLGALNLSYSHQPGQQQQASPFRLNQQTYQAAAGQRRENSNSNSTAPTDFTTDSSNRTQPGAGRSDNSTLTEGSMTQADTQAAAYMSSKIMPEQKHSLRNMSLLNEAQTNPKVSEKPIPKAVRAQSYQQQFAPSPSSPSSSRNLTISNKSKKSPTHRRALTSEIDGSPERSTHISRIVDDVKRDESATDYKDPFVVKISKLVNYVYGETTNKEHDARIRTILKAYSGRELILLKLLETKREVKKDTDKKARKKGVPRHISYESEHESDDDDEDDNRNKSKKPTPRKGKTKSSNGDDDTISTISYGTANFQKRKNQSLKEKEDATSESKSARSDKRPGDTSTTSMSSSSKENNKQGKQGKEVKPSRSIFGSLRKSKKKEKEKEKIAENDKLNVAKSKAKKISNDRGMDRSRGKSATPQTKRTRTTDTNGSGYIEC</sequence>
<feature type="compositionally biased region" description="Basic residues" evidence="1">
    <location>
        <begin position="636"/>
        <end position="647"/>
    </location>
</feature>
<feature type="region of interest" description="Disordered" evidence="1">
    <location>
        <begin position="263"/>
        <end position="301"/>
    </location>
</feature>
<feature type="compositionally biased region" description="Basic and acidic residues" evidence="1">
    <location>
        <begin position="525"/>
        <end position="536"/>
    </location>
</feature>
<dbReference type="Proteomes" id="UP001165122">
    <property type="component" value="Unassembled WGS sequence"/>
</dbReference>